<accession>A0A9X9PVI5</accession>
<dbReference type="EMBL" id="CYRY02003484">
    <property type="protein sequence ID" value="VCW68090.1"/>
    <property type="molecule type" value="Genomic_DNA"/>
</dbReference>
<evidence type="ECO:0000256" key="1">
    <source>
        <dbReference type="SAM" id="MobiDB-lite"/>
    </source>
</evidence>
<keyword evidence="3" id="KW-1185">Reference proteome</keyword>
<feature type="non-terminal residue" evidence="2">
    <location>
        <position position="84"/>
    </location>
</feature>
<evidence type="ECO:0000313" key="2">
    <source>
        <dbReference type="EMBL" id="VCW68090.1"/>
    </source>
</evidence>
<comment type="caution">
    <text evidence="2">The sequence shown here is derived from an EMBL/GenBank/DDBJ whole genome shotgun (WGS) entry which is preliminary data.</text>
</comment>
<feature type="non-terminal residue" evidence="2">
    <location>
        <position position="1"/>
    </location>
</feature>
<name>A0A9X9PVI5_GULGU</name>
<sequence>GRGHAHPSAEVPLQKEEPTAARPLPRRPEEPELSQRGSPEAARLRLCREHQPQQGREGKSRGGGGGRPPLRCPPTSGDPHPCGS</sequence>
<proteinExistence type="predicted"/>
<dbReference type="Proteomes" id="UP000269945">
    <property type="component" value="Unassembled WGS sequence"/>
</dbReference>
<evidence type="ECO:0000313" key="3">
    <source>
        <dbReference type="Proteomes" id="UP000269945"/>
    </source>
</evidence>
<gene>
    <name evidence="2" type="ORF">BN2614_LOCUS3</name>
</gene>
<organism evidence="2 3">
    <name type="scientific">Gulo gulo</name>
    <name type="common">Wolverine</name>
    <name type="synonym">Gluton</name>
    <dbReference type="NCBI Taxonomy" id="48420"/>
    <lineage>
        <taxon>Eukaryota</taxon>
        <taxon>Metazoa</taxon>
        <taxon>Chordata</taxon>
        <taxon>Craniata</taxon>
        <taxon>Vertebrata</taxon>
        <taxon>Euteleostomi</taxon>
        <taxon>Mammalia</taxon>
        <taxon>Eutheria</taxon>
        <taxon>Laurasiatheria</taxon>
        <taxon>Carnivora</taxon>
        <taxon>Caniformia</taxon>
        <taxon>Musteloidea</taxon>
        <taxon>Mustelidae</taxon>
        <taxon>Guloninae</taxon>
        <taxon>Gulo</taxon>
    </lineage>
</organism>
<reference evidence="2 3" key="1">
    <citation type="submission" date="2018-10" db="EMBL/GenBank/DDBJ databases">
        <authorList>
            <person name="Ekblom R."/>
            <person name="Jareborg N."/>
        </authorList>
    </citation>
    <scope>NUCLEOTIDE SEQUENCE [LARGE SCALE GENOMIC DNA]</scope>
    <source>
        <tissue evidence="2">Muscle</tissue>
    </source>
</reference>
<dbReference type="AlphaFoldDB" id="A0A9X9PVI5"/>
<feature type="region of interest" description="Disordered" evidence="1">
    <location>
        <begin position="1"/>
        <end position="84"/>
    </location>
</feature>
<feature type="compositionally biased region" description="Basic and acidic residues" evidence="1">
    <location>
        <begin position="42"/>
        <end position="60"/>
    </location>
</feature>
<protein>
    <submittedName>
        <fullName evidence="2">Uncharacterized protein</fullName>
    </submittedName>
</protein>